<reference evidence="5 6" key="1">
    <citation type="journal article" date="2015" name="Genome Biol. Evol.">
        <title>Phylogenomic analyses indicate that early fungi evolved digesting cell walls of algal ancestors of land plants.</title>
        <authorList>
            <person name="Chang Y."/>
            <person name="Wang S."/>
            <person name="Sekimoto S."/>
            <person name="Aerts A.L."/>
            <person name="Choi C."/>
            <person name="Clum A."/>
            <person name="LaButti K.M."/>
            <person name="Lindquist E.A."/>
            <person name="Yee Ngan C."/>
            <person name="Ohm R.A."/>
            <person name="Salamov A.A."/>
            <person name="Grigoriev I.V."/>
            <person name="Spatafora J.W."/>
            <person name="Berbee M.L."/>
        </authorList>
    </citation>
    <scope>NUCLEOTIDE SEQUENCE [LARGE SCALE GENOMIC DNA]</scope>
    <source>
        <strain evidence="5 6">JEL478</strain>
    </source>
</reference>
<sequence>MVPPIPLDQGFPSDEPIDTKRARLVYMSRKRGIKETDLLLSTFAKKYLGTFDEQMLDEYDALLEENDWDIFYWSTGVRPLPDDIASMKIMPILVEHCKNRDREVLRMPDEVGGLDVDGKVKI</sequence>
<dbReference type="GO" id="GO:0005759">
    <property type="term" value="C:mitochondrial matrix"/>
    <property type="evidence" value="ECO:0007669"/>
    <property type="project" value="UniProtKB-SubCell"/>
</dbReference>
<comment type="subunit">
    <text evidence="4">Interacts with the flavoprotein subunit within the SDH catalytic dimer.</text>
</comment>
<keyword evidence="3 4" id="KW-0143">Chaperone</keyword>
<evidence type="ECO:0000256" key="4">
    <source>
        <dbReference type="HAMAP-Rule" id="MF_03057"/>
    </source>
</evidence>
<dbReference type="SUPFAM" id="SSF109910">
    <property type="entry name" value="YgfY-like"/>
    <property type="match status" value="1"/>
</dbReference>
<dbReference type="Gene3D" id="1.10.150.250">
    <property type="entry name" value="Flavinator of succinate dehydrogenase"/>
    <property type="match status" value="1"/>
</dbReference>
<dbReference type="OMA" id="DTEIMRM"/>
<dbReference type="STRING" id="1344416.A0A139AGG5"/>
<dbReference type="OrthoDB" id="284292at2759"/>
<comment type="similarity">
    <text evidence="4">Belongs to the SDHAF2 family.</text>
</comment>
<dbReference type="Pfam" id="PF03937">
    <property type="entry name" value="Sdh5"/>
    <property type="match status" value="1"/>
</dbReference>
<evidence type="ECO:0000313" key="6">
    <source>
        <dbReference type="Proteomes" id="UP000070544"/>
    </source>
</evidence>
<dbReference type="HAMAP" id="MF_03057">
    <property type="entry name" value="SDHAF2"/>
    <property type="match status" value="1"/>
</dbReference>
<name>A0A139AGG5_GONPJ</name>
<dbReference type="GO" id="GO:0034553">
    <property type="term" value="P:mitochondrial respiratory chain complex II assembly"/>
    <property type="evidence" value="ECO:0007669"/>
    <property type="project" value="EnsemblFungi"/>
</dbReference>
<dbReference type="EMBL" id="KQ965761">
    <property type="protein sequence ID" value="KXS15535.1"/>
    <property type="molecule type" value="Genomic_DNA"/>
</dbReference>
<protein>
    <recommendedName>
        <fullName evidence="4">Succinate dehydrogenase assembly factor 2, mitochondrial</fullName>
        <shortName evidence="4">SDH assembly factor 2</shortName>
        <shortName evidence="4">SDHAF2</shortName>
    </recommendedName>
</protein>
<dbReference type="InterPro" id="IPR028882">
    <property type="entry name" value="SDHAF2"/>
</dbReference>
<dbReference type="AlphaFoldDB" id="A0A139AGG5"/>
<evidence type="ECO:0000256" key="3">
    <source>
        <dbReference type="ARBA" id="ARBA00023186"/>
    </source>
</evidence>
<dbReference type="GO" id="GO:0006099">
    <property type="term" value="P:tricarboxylic acid cycle"/>
    <property type="evidence" value="ECO:0007669"/>
    <property type="project" value="EnsemblFungi"/>
</dbReference>
<keyword evidence="2 4" id="KW-0496">Mitochondrion</keyword>
<comment type="function">
    <text evidence="4">Plays an essential role in the assembly of succinate dehydrogenase (SDH), an enzyme complex (also referred to as respiratory complex II) that is a component of both the tricarboxylic acid (TCA) cycle and the mitochondrial electron transport chain, and which couples the oxidation of succinate to fumarate with the reduction of ubiquinone (coenzyme Q) to ubiquinol. Required for flavinylation (covalent attachment of FAD) of the flavoprotein subunit of the SDH catalytic dimer.</text>
</comment>
<dbReference type="FunFam" id="1.10.150.250:FF:000002">
    <property type="entry name" value="Succinate dehydrogenase assembly factor 2, mitochondrial"/>
    <property type="match status" value="1"/>
</dbReference>
<dbReference type="PANTHER" id="PTHR12469">
    <property type="entry name" value="PROTEIN EMI5 HOMOLOG, MITOCHONDRIAL"/>
    <property type="match status" value="1"/>
</dbReference>
<dbReference type="InterPro" id="IPR005631">
    <property type="entry name" value="SDH"/>
</dbReference>
<comment type="subcellular location">
    <subcellularLocation>
        <location evidence="1 4">Mitochondrion matrix</location>
    </subcellularLocation>
</comment>
<evidence type="ECO:0000313" key="5">
    <source>
        <dbReference type="EMBL" id="KXS15535.1"/>
    </source>
</evidence>
<evidence type="ECO:0000256" key="2">
    <source>
        <dbReference type="ARBA" id="ARBA00023128"/>
    </source>
</evidence>
<accession>A0A139AGG5</accession>
<dbReference type="Proteomes" id="UP000070544">
    <property type="component" value="Unassembled WGS sequence"/>
</dbReference>
<dbReference type="InterPro" id="IPR036714">
    <property type="entry name" value="SDH_sf"/>
</dbReference>
<keyword evidence="6" id="KW-1185">Reference proteome</keyword>
<evidence type="ECO:0000256" key="1">
    <source>
        <dbReference type="ARBA" id="ARBA00004305"/>
    </source>
</evidence>
<gene>
    <name evidence="5" type="ORF">M427DRAFT_98648</name>
</gene>
<dbReference type="PANTHER" id="PTHR12469:SF2">
    <property type="entry name" value="SUCCINATE DEHYDROGENASE ASSEMBLY FACTOR 2, MITOCHONDRIAL"/>
    <property type="match status" value="1"/>
</dbReference>
<organism evidence="5 6">
    <name type="scientific">Gonapodya prolifera (strain JEL478)</name>
    <name type="common">Monoblepharis prolifera</name>
    <dbReference type="NCBI Taxonomy" id="1344416"/>
    <lineage>
        <taxon>Eukaryota</taxon>
        <taxon>Fungi</taxon>
        <taxon>Fungi incertae sedis</taxon>
        <taxon>Chytridiomycota</taxon>
        <taxon>Chytridiomycota incertae sedis</taxon>
        <taxon>Monoblepharidomycetes</taxon>
        <taxon>Monoblepharidales</taxon>
        <taxon>Gonapodyaceae</taxon>
        <taxon>Gonapodya</taxon>
    </lineage>
</organism>
<proteinExistence type="inferred from homology"/>
<dbReference type="GO" id="GO:0006121">
    <property type="term" value="P:mitochondrial electron transport, succinate to ubiquinone"/>
    <property type="evidence" value="ECO:0007669"/>
    <property type="project" value="UniProtKB-UniRule"/>
</dbReference>